<dbReference type="InterPro" id="IPR019826">
    <property type="entry name" value="Carboxylesterase_B_AS"/>
</dbReference>
<evidence type="ECO:0000259" key="4">
    <source>
        <dbReference type="Pfam" id="PF00135"/>
    </source>
</evidence>
<dbReference type="InterPro" id="IPR029058">
    <property type="entry name" value="AB_hydrolase_fold"/>
</dbReference>
<name>A0AAD9FMZ8_PAPLA</name>
<dbReference type="GO" id="GO:0052689">
    <property type="term" value="F:carboxylic ester hydrolase activity"/>
    <property type="evidence" value="ECO:0007669"/>
    <property type="project" value="TreeGrafter"/>
</dbReference>
<dbReference type="InterPro" id="IPR002018">
    <property type="entry name" value="CarbesteraseB"/>
</dbReference>
<gene>
    <name evidence="5" type="ORF">DB88DRAFT_128521</name>
</gene>
<sequence>MYGGGYTAGASSDPVYNVSYLVKEAGSMGTPIIVVSMNYRVASFGFIASEEVMNEGATNLGLKDQRLALEWVKANMHAFGGDCERITIWGESAGAYSVGLQILAYGGRKSGLFHRAILESGTPLATYRESVLKST</sequence>
<dbReference type="Gene3D" id="3.40.50.1820">
    <property type="entry name" value="alpha/beta hydrolase"/>
    <property type="match status" value="1"/>
</dbReference>
<keyword evidence="2 3" id="KW-0378">Hydrolase</keyword>
<dbReference type="PANTHER" id="PTHR43918">
    <property type="entry name" value="ACETYLCHOLINESTERASE"/>
    <property type="match status" value="1"/>
</dbReference>
<dbReference type="Pfam" id="PF00135">
    <property type="entry name" value="COesterase"/>
    <property type="match status" value="1"/>
</dbReference>
<dbReference type="PANTHER" id="PTHR43918:SF4">
    <property type="entry name" value="CARBOXYLIC ESTER HYDROLASE"/>
    <property type="match status" value="1"/>
</dbReference>
<dbReference type="EMBL" id="JAODAN010000013">
    <property type="protein sequence ID" value="KAK1920743.1"/>
    <property type="molecule type" value="Genomic_DNA"/>
</dbReference>
<evidence type="ECO:0000313" key="5">
    <source>
        <dbReference type="EMBL" id="KAK1920743.1"/>
    </source>
</evidence>
<dbReference type="Proteomes" id="UP001182556">
    <property type="component" value="Unassembled WGS sequence"/>
</dbReference>
<evidence type="ECO:0000256" key="2">
    <source>
        <dbReference type="ARBA" id="ARBA00022801"/>
    </source>
</evidence>
<dbReference type="PROSITE" id="PS00122">
    <property type="entry name" value="CARBOXYLESTERASE_B_1"/>
    <property type="match status" value="1"/>
</dbReference>
<dbReference type="InterPro" id="IPR050654">
    <property type="entry name" value="AChE-related_enzymes"/>
</dbReference>
<comment type="caution">
    <text evidence="5">The sequence shown here is derived from an EMBL/GenBank/DDBJ whole genome shotgun (WGS) entry which is preliminary data.</text>
</comment>
<comment type="similarity">
    <text evidence="1 3">Belongs to the type-B carboxylesterase/lipase family.</text>
</comment>
<organism evidence="5 6">
    <name type="scientific">Papiliotrema laurentii</name>
    <name type="common">Cryptococcus laurentii</name>
    <dbReference type="NCBI Taxonomy" id="5418"/>
    <lineage>
        <taxon>Eukaryota</taxon>
        <taxon>Fungi</taxon>
        <taxon>Dikarya</taxon>
        <taxon>Basidiomycota</taxon>
        <taxon>Agaricomycotina</taxon>
        <taxon>Tremellomycetes</taxon>
        <taxon>Tremellales</taxon>
        <taxon>Rhynchogastremaceae</taxon>
        <taxon>Papiliotrema</taxon>
    </lineage>
</organism>
<feature type="domain" description="Carboxylesterase type B" evidence="4">
    <location>
        <begin position="2"/>
        <end position="126"/>
    </location>
</feature>
<reference evidence="5" key="1">
    <citation type="submission" date="2023-02" db="EMBL/GenBank/DDBJ databases">
        <title>Identification and recombinant expression of a fungal hydrolase from Papiliotrema laurentii that hydrolyzes apple cutin and clears colloidal polyester polyurethane.</title>
        <authorList>
            <consortium name="DOE Joint Genome Institute"/>
            <person name="Roman V.A."/>
            <person name="Bojanowski C."/>
            <person name="Crable B.R."/>
            <person name="Wagner D.N."/>
            <person name="Hung C.S."/>
            <person name="Nadeau L.J."/>
            <person name="Schratz L."/>
            <person name="Haridas S."/>
            <person name="Pangilinan J."/>
            <person name="Lipzen A."/>
            <person name="Na H."/>
            <person name="Yan M."/>
            <person name="Ng V."/>
            <person name="Grigoriev I.V."/>
            <person name="Spatafora J.W."/>
            <person name="Barlow D."/>
            <person name="Biffinger J."/>
            <person name="Kelley-Loughnane N."/>
            <person name="Varaljay V.A."/>
            <person name="Crookes-Goodson W.J."/>
        </authorList>
    </citation>
    <scope>NUCLEOTIDE SEQUENCE</scope>
    <source>
        <strain evidence="5">5307AH</strain>
    </source>
</reference>
<evidence type="ECO:0000256" key="1">
    <source>
        <dbReference type="ARBA" id="ARBA00005964"/>
    </source>
</evidence>
<accession>A0AAD9FMZ8</accession>
<dbReference type="EC" id="3.1.1.-" evidence="3"/>
<keyword evidence="6" id="KW-1185">Reference proteome</keyword>
<evidence type="ECO:0000256" key="3">
    <source>
        <dbReference type="RuleBase" id="RU361235"/>
    </source>
</evidence>
<dbReference type="AlphaFoldDB" id="A0AAD9FMZ8"/>
<proteinExistence type="inferred from homology"/>
<evidence type="ECO:0000313" key="6">
    <source>
        <dbReference type="Proteomes" id="UP001182556"/>
    </source>
</evidence>
<protein>
    <recommendedName>
        <fullName evidence="3">Carboxylic ester hydrolase</fullName>
        <ecNumber evidence="3">3.1.1.-</ecNumber>
    </recommendedName>
</protein>
<dbReference type="SUPFAM" id="SSF53474">
    <property type="entry name" value="alpha/beta-Hydrolases"/>
    <property type="match status" value="1"/>
</dbReference>